<proteinExistence type="predicted"/>
<reference evidence="2" key="1">
    <citation type="submission" date="2025-08" db="UniProtKB">
        <authorList>
            <consortium name="RefSeq"/>
        </authorList>
    </citation>
    <scope>IDENTIFICATION</scope>
    <source>
        <tissue evidence="2">Blood</tissue>
    </source>
</reference>
<evidence type="ECO:0000313" key="2">
    <source>
        <dbReference type="RefSeq" id="XP_070453334.1"/>
    </source>
</evidence>
<dbReference type="RefSeq" id="XP_070453334.1">
    <property type="nucleotide sequence ID" value="XM_070597233.1"/>
</dbReference>
<protein>
    <submittedName>
        <fullName evidence="2">Keratin-associated protein 19-7-like</fullName>
    </submittedName>
</protein>
<sequence>MKVGYRFPDFPLVKTSLENHCFRRCGSLGYGYNSACGCGGFRDLGYGCGGYGYGCCHPSCYVGFGFSGFY</sequence>
<name>A0ABM4MKW1_EQUPR</name>
<gene>
    <name evidence="2" type="primary">LOC139079809</name>
</gene>
<dbReference type="Proteomes" id="UP001652662">
    <property type="component" value="Chromosome 27"/>
</dbReference>
<keyword evidence="1" id="KW-1185">Reference proteome</keyword>
<accession>A0ABM4MKW1</accession>
<organism evidence="1 2">
    <name type="scientific">Equus przewalskii</name>
    <name type="common">Przewalski's horse</name>
    <name type="synonym">Equus caballus przewalskii</name>
    <dbReference type="NCBI Taxonomy" id="9798"/>
    <lineage>
        <taxon>Eukaryota</taxon>
        <taxon>Metazoa</taxon>
        <taxon>Chordata</taxon>
        <taxon>Craniata</taxon>
        <taxon>Vertebrata</taxon>
        <taxon>Euteleostomi</taxon>
        <taxon>Mammalia</taxon>
        <taxon>Eutheria</taxon>
        <taxon>Laurasiatheria</taxon>
        <taxon>Perissodactyla</taxon>
        <taxon>Equidae</taxon>
        <taxon>Equus</taxon>
    </lineage>
</organism>
<evidence type="ECO:0000313" key="1">
    <source>
        <dbReference type="Proteomes" id="UP001652662"/>
    </source>
</evidence>
<dbReference type="GeneID" id="139079809"/>